<evidence type="ECO:0000313" key="1">
    <source>
        <dbReference type="EMBL" id="NOH73412.1"/>
    </source>
</evidence>
<organism evidence="1 2">
    <name type="scientific">Vibrio pectenicida</name>
    <dbReference type="NCBI Taxonomy" id="62763"/>
    <lineage>
        <taxon>Bacteria</taxon>
        <taxon>Pseudomonadati</taxon>
        <taxon>Pseudomonadota</taxon>
        <taxon>Gammaproteobacteria</taxon>
        <taxon>Vibrionales</taxon>
        <taxon>Vibrionaceae</taxon>
        <taxon>Vibrio</taxon>
    </lineage>
</organism>
<reference evidence="1 2" key="1">
    <citation type="submission" date="2019-09" db="EMBL/GenBank/DDBJ databases">
        <title>Draft genome sequencing and comparative genomics of hatchery-associated Vibrios.</title>
        <authorList>
            <person name="Kehlet-Delgado H."/>
            <person name="Mueller R.S."/>
        </authorList>
    </citation>
    <scope>NUCLEOTIDE SEQUENCE [LARGE SCALE GENOMIC DNA]</scope>
    <source>
        <strain evidence="1 2">99-46-Y</strain>
    </source>
</reference>
<dbReference type="Proteomes" id="UP000565719">
    <property type="component" value="Unassembled WGS sequence"/>
</dbReference>
<dbReference type="EMBL" id="VTXC01000097">
    <property type="protein sequence ID" value="NOH73412.1"/>
    <property type="molecule type" value="Genomic_DNA"/>
</dbReference>
<dbReference type="AlphaFoldDB" id="A0A7Y4A2A8"/>
<accession>A0A7Y4A2A8</accession>
<proteinExistence type="predicted"/>
<name>A0A7Y4A2A8_9VIBR</name>
<sequence>MTILALVSCLACADIIEPDDTNNWTIEGLSHYIRSKENSYISANLTSNGKTPSVVALVDSDRFCPRNPQSKKIKVAYQWVNYVTYCSSGVLVWIPRSKQGKEFVKQRFSGNSEVNIIYNNETFTFSTKKFTSVRQSWERSLKTLGTAL</sequence>
<protein>
    <submittedName>
        <fullName evidence="1">Uncharacterized protein</fullName>
    </submittedName>
</protein>
<evidence type="ECO:0000313" key="2">
    <source>
        <dbReference type="Proteomes" id="UP000565719"/>
    </source>
</evidence>
<gene>
    <name evidence="1" type="ORF">F0225_19050</name>
</gene>
<comment type="caution">
    <text evidence="1">The sequence shown here is derived from an EMBL/GenBank/DDBJ whole genome shotgun (WGS) entry which is preliminary data.</text>
</comment>